<feature type="compositionally biased region" description="Polar residues" evidence="1">
    <location>
        <begin position="122"/>
        <end position="134"/>
    </location>
</feature>
<reference evidence="2" key="1">
    <citation type="submission" date="2023-07" db="EMBL/GenBank/DDBJ databases">
        <title>Sorghum-associated microbial communities from plants grown in Nebraska, USA.</title>
        <authorList>
            <person name="Schachtman D."/>
        </authorList>
    </citation>
    <scope>NUCLEOTIDE SEQUENCE</scope>
    <source>
        <strain evidence="2">1457</strain>
    </source>
</reference>
<dbReference type="AlphaFoldDB" id="A0AAW8LQA5"/>
<proteinExistence type="predicted"/>
<sequence length="158" mass="16284">MKTVIECTLGATEQTIGGITYSFDRDAHGRFVNEVNSVLHRSIFLNIVHYREVPLDPPPPEDEIPAFLTGQGSTGEGEGSGAGDSDTEDDGAGDDDGSNAGDETNALDGDEQTGGERATGEENASSPADSSQGDSKADKPAEQAPVAATAKKATSKSK</sequence>
<protein>
    <submittedName>
        <fullName evidence="2">Uncharacterized protein</fullName>
    </submittedName>
</protein>
<feature type="compositionally biased region" description="Gly residues" evidence="1">
    <location>
        <begin position="72"/>
        <end position="82"/>
    </location>
</feature>
<feature type="region of interest" description="Disordered" evidence="1">
    <location>
        <begin position="52"/>
        <end position="158"/>
    </location>
</feature>
<dbReference type="RefSeq" id="WP_209689225.1">
    <property type="nucleotide sequence ID" value="NZ_JAGIPM010000001.1"/>
</dbReference>
<evidence type="ECO:0000256" key="1">
    <source>
        <dbReference type="SAM" id="MobiDB-lite"/>
    </source>
</evidence>
<evidence type="ECO:0000313" key="2">
    <source>
        <dbReference type="EMBL" id="MDR6701486.1"/>
    </source>
</evidence>
<accession>A0AAW8LQA5</accession>
<name>A0AAW8LQA5_AGRTU</name>
<dbReference type="EMBL" id="JAVDSW010000001">
    <property type="protein sequence ID" value="MDR6701486.1"/>
    <property type="molecule type" value="Genomic_DNA"/>
</dbReference>
<evidence type="ECO:0000313" key="3">
    <source>
        <dbReference type="Proteomes" id="UP001265315"/>
    </source>
</evidence>
<gene>
    <name evidence="2" type="ORF">J2W61_001314</name>
</gene>
<organism evidence="2 3">
    <name type="scientific">Agrobacterium tumefaciens</name>
    <dbReference type="NCBI Taxonomy" id="358"/>
    <lineage>
        <taxon>Bacteria</taxon>
        <taxon>Pseudomonadati</taxon>
        <taxon>Pseudomonadota</taxon>
        <taxon>Alphaproteobacteria</taxon>
        <taxon>Hyphomicrobiales</taxon>
        <taxon>Rhizobiaceae</taxon>
        <taxon>Rhizobium/Agrobacterium group</taxon>
        <taxon>Agrobacterium</taxon>
        <taxon>Agrobacterium tumefaciens complex</taxon>
    </lineage>
</organism>
<feature type="compositionally biased region" description="Acidic residues" evidence="1">
    <location>
        <begin position="85"/>
        <end position="97"/>
    </location>
</feature>
<dbReference type="Proteomes" id="UP001265315">
    <property type="component" value="Unassembled WGS sequence"/>
</dbReference>
<comment type="caution">
    <text evidence="2">The sequence shown here is derived from an EMBL/GenBank/DDBJ whole genome shotgun (WGS) entry which is preliminary data.</text>
</comment>